<dbReference type="PANTHER" id="PTHR24118">
    <property type="entry name" value="POTE ANKYRIN DOMAIN"/>
    <property type="match status" value="1"/>
</dbReference>
<reference evidence="2" key="1">
    <citation type="submission" date="2022-07" db="EMBL/GenBank/DDBJ databases">
        <title>Genome Sequence of Xylaria arbuscula.</title>
        <authorList>
            <person name="Buettner E."/>
        </authorList>
    </citation>
    <scope>NUCLEOTIDE SEQUENCE</scope>
    <source>
        <strain evidence="2">VT107</strain>
    </source>
</reference>
<dbReference type="PROSITE" id="PS50088">
    <property type="entry name" value="ANK_REPEAT"/>
    <property type="match status" value="3"/>
</dbReference>
<dbReference type="EMBL" id="JANPWZ010000129">
    <property type="protein sequence ID" value="KAJ3579122.1"/>
    <property type="molecule type" value="Genomic_DNA"/>
</dbReference>
<dbReference type="AlphaFoldDB" id="A0A9W8NMH2"/>
<evidence type="ECO:0000256" key="1">
    <source>
        <dbReference type="PROSITE-ProRule" id="PRU00023"/>
    </source>
</evidence>
<dbReference type="Gene3D" id="1.25.40.20">
    <property type="entry name" value="Ankyrin repeat-containing domain"/>
    <property type="match status" value="3"/>
</dbReference>
<name>A0A9W8NMH2_9PEZI</name>
<protein>
    <recommendedName>
        <fullName evidence="4">Ankyrin</fullName>
    </recommendedName>
</protein>
<feature type="repeat" description="ANK" evidence="1">
    <location>
        <begin position="96"/>
        <end position="128"/>
    </location>
</feature>
<dbReference type="SUPFAM" id="SSF48403">
    <property type="entry name" value="Ankyrin repeat"/>
    <property type="match status" value="2"/>
</dbReference>
<keyword evidence="1" id="KW-0040">ANK repeat</keyword>
<comment type="caution">
    <text evidence="2">The sequence shown here is derived from an EMBL/GenBank/DDBJ whole genome shotgun (WGS) entry which is preliminary data.</text>
</comment>
<keyword evidence="3" id="KW-1185">Reference proteome</keyword>
<evidence type="ECO:0000313" key="3">
    <source>
        <dbReference type="Proteomes" id="UP001148614"/>
    </source>
</evidence>
<evidence type="ECO:0000313" key="2">
    <source>
        <dbReference type="EMBL" id="KAJ3579122.1"/>
    </source>
</evidence>
<dbReference type="PANTHER" id="PTHR24118:SF100">
    <property type="entry name" value="FYVE-TYPE DOMAIN-CONTAINING PROTEIN"/>
    <property type="match status" value="1"/>
</dbReference>
<sequence length="979" mass="109333">MARITEVANELLFIILATGDGGLIVHDLASVARTCRALNDVATAVLYRHNVSHDRSSVMIWASQNNRLDTMKKALAFGADVNTFGPSDLDYGLDSTYGTPLHWAAKHGYDEIARLLLHHDAWLDAPSQRICHCPASGSAFHHVRRDHFSLNDFSLNNYHPRWYPLHLAICNRHETTAHIIMERHPPFYMRDEVPVSFGKGPTIIDCAAVSGLNTVVQRALTLYPSEFKMKKDQTLVRYTTSPLHYTVGCQGSKYVIKALVSAGCDLEAEDEDAMTPIWRACEVGNFATAIHLLGEGAQTRQAPRNTALYKSMLHYAVRGRAHWIRFSGIQDPNQVAFVNTLIEQHGYTVHDVGHEDQMPLNTALEPTGISYADASPMLIRCLLENGADPNCSGDNRMSPLFRVIQQLLDYTDNPLADISASRNISDVPDGGWEDDALHGPQAGFRRDYSYTQLLNRGLDTALETPFWNVNRESTSQGPAQVKVREDTNSRYEIGFNPWLSEPLDPNLKSNESPMTKKLLRDAWEVMAELLRFGARLQARSNFQFSPIFLAVLSAAQDPARRYSYVLLKFLLENRRGGTYPSRSLNRLLLYCITLAPSYSGREAVTSLLIQHGASLHYEDSGLRRRLQCEFLRRDDVWLAKLCWEEGCLLSTPEQIFLEALRKGKREVARYILAVSDKSVITTVGERDATALHSATNQLDVEIARLLIEGGADVNALNYAGETPLCFVVDSFSKGSREVLLRMARLLLENHADPFITECGYSCIGTAKCFCQENQHHDFGCHDEMSAFDRALNHGLPSLVMCMLENSQLTRQHPCIICGYIRKLCTQRRPNYSFILGILLRAGANPNGCGLCPGDPFVTHCVKEIRESLLKAHSTENITRLLYLTKELVEAGATVDQPNSEGETAAGVLAEILAYGTTNEVGTCRLPIWKKINESLSVGFDDFGRASTIYILSCPPDEPGSRLFSDINWENHMCDSLKST</sequence>
<organism evidence="2 3">
    <name type="scientific">Xylaria arbuscula</name>
    <dbReference type="NCBI Taxonomy" id="114810"/>
    <lineage>
        <taxon>Eukaryota</taxon>
        <taxon>Fungi</taxon>
        <taxon>Dikarya</taxon>
        <taxon>Ascomycota</taxon>
        <taxon>Pezizomycotina</taxon>
        <taxon>Sordariomycetes</taxon>
        <taxon>Xylariomycetidae</taxon>
        <taxon>Xylariales</taxon>
        <taxon>Xylariaceae</taxon>
        <taxon>Xylaria</taxon>
    </lineage>
</organism>
<dbReference type="SMART" id="SM00248">
    <property type="entry name" value="ANK"/>
    <property type="match status" value="9"/>
</dbReference>
<dbReference type="Pfam" id="PF12796">
    <property type="entry name" value="Ank_2"/>
    <property type="match status" value="1"/>
</dbReference>
<dbReference type="InterPro" id="IPR036770">
    <property type="entry name" value="Ankyrin_rpt-contain_sf"/>
</dbReference>
<dbReference type="Pfam" id="PF00023">
    <property type="entry name" value="Ank"/>
    <property type="match status" value="1"/>
</dbReference>
<proteinExistence type="predicted"/>
<accession>A0A9W8NMH2</accession>
<feature type="repeat" description="ANK" evidence="1">
    <location>
        <begin position="686"/>
        <end position="718"/>
    </location>
</feature>
<feature type="repeat" description="ANK" evidence="1">
    <location>
        <begin position="238"/>
        <end position="271"/>
    </location>
</feature>
<evidence type="ECO:0008006" key="4">
    <source>
        <dbReference type="Google" id="ProtNLM"/>
    </source>
</evidence>
<dbReference type="PRINTS" id="PR01415">
    <property type="entry name" value="ANKYRIN"/>
</dbReference>
<gene>
    <name evidence="2" type="ORF">NPX13_g1447</name>
</gene>
<dbReference type="InterPro" id="IPR002110">
    <property type="entry name" value="Ankyrin_rpt"/>
</dbReference>
<dbReference type="PROSITE" id="PS50297">
    <property type="entry name" value="ANK_REP_REGION"/>
    <property type="match status" value="2"/>
</dbReference>
<dbReference type="Proteomes" id="UP001148614">
    <property type="component" value="Unassembled WGS sequence"/>
</dbReference>